<keyword evidence="3" id="KW-1185">Reference proteome</keyword>
<feature type="non-terminal residue" evidence="2">
    <location>
        <position position="1"/>
    </location>
</feature>
<dbReference type="EMBL" id="JBHSZO010000038">
    <property type="protein sequence ID" value="MFC7220666.1"/>
    <property type="molecule type" value="Genomic_DNA"/>
</dbReference>
<sequence>APASRSQRATTRYWERLTTAQALATAGRWAEAARHLHQHRGVGDRMLDGRQIKILAHLADHDHAGARNLIEHTRAGDPWEGAVTAVLTLLCGTPPSTDEAARACAAHQTLEATAPGLPVFHTRLGLALHDALAATHPKEARSTAELTITRTLTAADGYTARDLLRHPGCRTHLTAAQERQLHMLLEATALDSGALPAHHAETVNQALDLSQQAIRNSLAATMIPSTRHPTPEVDRDHDN</sequence>
<protein>
    <submittedName>
        <fullName evidence="2">Uncharacterized protein</fullName>
    </submittedName>
</protein>
<evidence type="ECO:0000313" key="3">
    <source>
        <dbReference type="Proteomes" id="UP001596413"/>
    </source>
</evidence>
<organism evidence="2 3">
    <name type="scientific">Streptomyces polyrhachis</name>
    <dbReference type="NCBI Taxonomy" id="1282885"/>
    <lineage>
        <taxon>Bacteria</taxon>
        <taxon>Bacillati</taxon>
        <taxon>Actinomycetota</taxon>
        <taxon>Actinomycetes</taxon>
        <taxon>Kitasatosporales</taxon>
        <taxon>Streptomycetaceae</taxon>
        <taxon>Streptomyces</taxon>
    </lineage>
</organism>
<proteinExistence type="predicted"/>
<evidence type="ECO:0000256" key="1">
    <source>
        <dbReference type="SAM" id="MobiDB-lite"/>
    </source>
</evidence>
<feature type="compositionally biased region" description="Basic and acidic residues" evidence="1">
    <location>
        <begin position="229"/>
        <end position="239"/>
    </location>
</feature>
<dbReference type="Proteomes" id="UP001596413">
    <property type="component" value="Unassembled WGS sequence"/>
</dbReference>
<feature type="region of interest" description="Disordered" evidence="1">
    <location>
        <begin position="220"/>
        <end position="239"/>
    </location>
</feature>
<reference evidence="3" key="1">
    <citation type="journal article" date="2019" name="Int. J. Syst. Evol. Microbiol.">
        <title>The Global Catalogue of Microorganisms (GCM) 10K type strain sequencing project: providing services to taxonomists for standard genome sequencing and annotation.</title>
        <authorList>
            <consortium name="The Broad Institute Genomics Platform"/>
            <consortium name="The Broad Institute Genome Sequencing Center for Infectious Disease"/>
            <person name="Wu L."/>
            <person name="Ma J."/>
        </authorList>
    </citation>
    <scope>NUCLEOTIDE SEQUENCE [LARGE SCALE GENOMIC DNA]</scope>
    <source>
        <strain evidence="3">CGMCC 1.13681</strain>
    </source>
</reference>
<evidence type="ECO:0000313" key="2">
    <source>
        <dbReference type="EMBL" id="MFC7220666.1"/>
    </source>
</evidence>
<name>A0ABW2GLY3_9ACTN</name>
<gene>
    <name evidence="2" type="ORF">ACFQLX_21255</name>
</gene>
<comment type="caution">
    <text evidence="2">The sequence shown here is derived from an EMBL/GenBank/DDBJ whole genome shotgun (WGS) entry which is preliminary data.</text>
</comment>
<accession>A0ABW2GLY3</accession>